<name>A0AAW1KT54_POPJA</name>
<keyword evidence="2" id="KW-1185">Reference proteome</keyword>
<organism evidence="1 2">
    <name type="scientific">Popillia japonica</name>
    <name type="common">Japanese beetle</name>
    <dbReference type="NCBI Taxonomy" id="7064"/>
    <lineage>
        <taxon>Eukaryota</taxon>
        <taxon>Metazoa</taxon>
        <taxon>Ecdysozoa</taxon>
        <taxon>Arthropoda</taxon>
        <taxon>Hexapoda</taxon>
        <taxon>Insecta</taxon>
        <taxon>Pterygota</taxon>
        <taxon>Neoptera</taxon>
        <taxon>Endopterygota</taxon>
        <taxon>Coleoptera</taxon>
        <taxon>Polyphaga</taxon>
        <taxon>Scarabaeiformia</taxon>
        <taxon>Scarabaeidae</taxon>
        <taxon>Rutelinae</taxon>
        <taxon>Popillia</taxon>
    </lineage>
</organism>
<dbReference type="EMBL" id="JASPKY010000184">
    <property type="protein sequence ID" value="KAK9722873.1"/>
    <property type="molecule type" value="Genomic_DNA"/>
</dbReference>
<reference evidence="1 2" key="1">
    <citation type="journal article" date="2024" name="BMC Genomics">
        <title>De novo assembly and annotation of Popillia japonica's genome with initial clues to its potential as an invasive pest.</title>
        <authorList>
            <person name="Cucini C."/>
            <person name="Boschi S."/>
            <person name="Funari R."/>
            <person name="Cardaioli E."/>
            <person name="Iannotti N."/>
            <person name="Marturano G."/>
            <person name="Paoli F."/>
            <person name="Bruttini M."/>
            <person name="Carapelli A."/>
            <person name="Frati F."/>
            <person name="Nardi F."/>
        </authorList>
    </citation>
    <scope>NUCLEOTIDE SEQUENCE [LARGE SCALE GENOMIC DNA]</scope>
    <source>
        <strain evidence="1">DMR45628</strain>
    </source>
</reference>
<dbReference type="AlphaFoldDB" id="A0AAW1KT54"/>
<gene>
    <name evidence="1" type="ORF">QE152_g19468</name>
</gene>
<protein>
    <submittedName>
        <fullName evidence="1">Uncharacterized protein</fullName>
    </submittedName>
</protein>
<sequence length="94" mass="10889">MVKITLPKPQKDSWEPRPTKVIIIHCLLIMVKITLPKPQKDSWEPRPTTPDKIRAMKSLKGRHFLLVNRYHRHGLKITEVKVIPLFCGASKTTI</sequence>
<proteinExistence type="predicted"/>
<evidence type="ECO:0000313" key="2">
    <source>
        <dbReference type="Proteomes" id="UP001458880"/>
    </source>
</evidence>
<evidence type="ECO:0000313" key="1">
    <source>
        <dbReference type="EMBL" id="KAK9722873.1"/>
    </source>
</evidence>
<comment type="caution">
    <text evidence="1">The sequence shown here is derived from an EMBL/GenBank/DDBJ whole genome shotgun (WGS) entry which is preliminary data.</text>
</comment>
<dbReference type="Proteomes" id="UP001458880">
    <property type="component" value="Unassembled WGS sequence"/>
</dbReference>
<accession>A0AAW1KT54</accession>